<evidence type="ECO:0000256" key="12">
    <source>
        <dbReference type="ARBA" id="ARBA00023012"/>
    </source>
</evidence>
<evidence type="ECO:0000256" key="8">
    <source>
        <dbReference type="ARBA" id="ARBA00022741"/>
    </source>
</evidence>
<dbReference type="Gene3D" id="3.30.565.10">
    <property type="entry name" value="Histidine kinase-like ATPase, C-terminal domain"/>
    <property type="match status" value="1"/>
</dbReference>
<evidence type="ECO:0000256" key="9">
    <source>
        <dbReference type="ARBA" id="ARBA00022777"/>
    </source>
</evidence>
<dbReference type="RefSeq" id="WP_106740955.1">
    <property type="nucleotide sequence ID" value="NZ_PXYY01000018.1"/>
</dbReference>
<dbReference type="SUPFAM" id="SSF158472">
    <property type="entry name" value="HAMP domain-like"/>
    <property type="match status" value="1"/>
</dbReference>
<keyword evidence="8 14" id="KW-0547">Nucleotide-binding</keyword>
<dbReference type="Gene3D" id="3.30.450.40">
    <property type="match status" value="1"/>
</dbReference>
<dbReference type="EC" id="2.7.13.3" evidence="14"/>
<dbReference type="GO" id="GO:0000155">
    <property type="term" value="F:phosphorelay sensor kinase activity"/>
    <property type="evidence" value="ECO:0007669"/>
    <property type="project" value="UniProtKB-UniRule"/>
</dbReference>
<dbReference type="Gene3D" id="1.20.120.960">
    <property type="entry name" value="Histidine kinase NarX, sensor domain"/>
    <property type="match status" value="1"/>
</dbReference>
<proteinExistence type="predicted"/>
<dbReference type="PIRSF" id="PIRSF003167">
    <property type="entry name" value="STHK_NarX/NarQ"/>
    <property type="match status" value="1"/>
</dbReference>
<feature type="transmembrane region" description="Helical" evidence="15">
    <location>
        <begin position="163"/>
        <end position="184"/>
    </location>
</feature>
<feature type="transmembrane region" description="Helical" evidence="15">
    <location>
        <begin position="12"/>
        <end position="33"/>
    </location>
</feature>
<dbReference type="InterPro" id="IPR016380">
    <property type="entry name" value="Sig_transdc_His_kin_NarX/NarQ"/>
</dbReference>
<dbReference type="SUPFAM" id="SSF55781">
    <property type="entry name" value="GAF domain-like"/>
    <property type="match status" value="1"/>
</dbReference>
<gene>
    <name evidence="17" type="ORF">C7N83_04560</name>
</gene>
<dbReference type="OrthoDB" id="9811306at2"/>
<dbReference type="AlphaFoldDB" id="A0A2P7U154"/>
<keyword evidence="5" id="KW-0597">Phosphoprotein</keyword>
<dbReference type="GO" id="GO:0005524">
    <property type="term" value="F:ATP binding"/>
    <property type="evidence" value="ECO:0007669"/>
    <property type="project" value="UniProtKB-UniRule"/>
</dbReference>
<keyword evidence="10 14" id="KW-0067">ATP-binding</keyword>
<organism evidence="17 18">
    <name type="scientific">Neisseria iguanae</name>
    <dbReference type="NCBI Taxonomy" id="90242"/>
    <lineage>
        <taxon>Bacteria</taxon>
        <taxon>Pseudomonadati</taxon>
        <taxon>Pseudomonadota</taxon>
        <taxon>Betaproteobacteria</taxon>
        <taxon>Neisseriales</taxon>
        <taxon>Neisseriaceae</taxon>
        <taxon>Neisseria</taxon>
    </lineage>
</organism>
<evidence type="ECO:0000256" key="6">
    <source>
        <dbReference type="ARBA" id="ARBA00022679"/>
    </source>
</evidence>
<dbReference type="Pfam" id="PF00672">
    <property type="entry name" value="HAMP"/>
    <property type="match status" value="1"/>
</dbReference>
<evidence type="ECO:0000256" key="5">
    <source>
        <dbReference type="ARBA" id="ARBA00022553"/>
    </source>
</evidence>
<dbReference type="Gene3D" id="1.20.5.1930">
    <property type="match status" value="1"/>
</dbReference>
<evidence type="ECO:0000256" key="4">
    <source>
        <dbReference type="ARBA" id="ARBA00022519"/>
    </source>
</evidence>
<keyword evidence="11 15" id="KW-1133">Transmembrane helix</keyword>
<evidence type="ECO:0000256" key="13">
    <source>
        <dbReference type="ARBA" id="ARBA00023136"/>
    </source>
</evidence>
<dbReference type="PANTHER" id="PTHR24421:SF10">
    <property type="entry name" value="NITRATE_NITRITE SENSOR PROTEIN NARQ"/>
    <property type="match status" value="1"/>
</dbReference>
<keyword evidence="13 14" id="KW-0472">Membrane</keyword>
<keyword evidence="18" id="KW-1185">Reference proteome</keyword>
<name>A0A2P7U154_9NEIS</name>
<dbReference type="Proteomes" id="UP000241868">
    <property type="component" value="Unassembled WGS sequence"/>
</dbReference>
<keyword evidence="12 14" id="KW-0902">Two-component regulatory system</keyword>
<dbReference type="GO" id="GO:0005886">
    <property type="term" value="C:plasma membrane"/>
    <property type="evidence" value="ECO:0007669"/>
    <property type="project" value="UniProtKB-SubCell"/>
</dbReference>
<evidence type="ECO:0000256" key="11">
    <source>
        <dbReference type="ARBA" id="ARBA00022989"/>
    </source>
</evidence>
<dbReference type="InterPro" id="IPR029016">
    <property type="entry name" value="GAF-like_dom_sf"/>
</dbReference>
<keyword evidence="7 15" id="KW-0812">Transmembrane</keyword>
<comment type="caution">
    <text evidence="17">The sequence shown here is derived from an EMBL/GenBank/DDBJ whole genome shotgun (WGS) entry which is preliminary data.</text>
</comment>
<dbReference type="InterPro" id="IPR011712">
    <property type="entry name" value="Sig_transdc_His_kin_sub3_dim/P"/>
</dbReference>
<protein>
    <recommendedName>
        <fullName evidence="14">Sensor protein</fullName>
        <ecNumber evidence="14">2.7.13.3</ecNumber>
    </recommendedName>
</protein>
<keyword evidence="4 14" id="KW-0997">Cell inner membrane</keyword>
<dbReference type="CDD" id="cd16917">
    <property type="entry name" value="HATPase_UhpB-NarQ-NarX-like"/>
    <property type="match status" value="1"/>
</dbReference>
<keyword evidence="3 14" id="KW-1003">Cell membrane</keyword>
<evidence type="ECO:0000256" key="3">
    <source>
        <dbReference type="ARBA" id="ARBA00022475"/>
    </source>
</evidence>
<feature type="domain" description="HAMP" evidence="16">
    <location>
        <begin position="182"/>
        <end position="234"/>
    </location>
</feature>
<evidence type="ECO:0000256" key="1">
    <source>
        <dbReference type="ARBA" id="ARBA00000085"/>
    </source>
</evidence>
<reference evidence="17 18" key="1">
    <citation type="submission" date="2018-03" db="EMBL/GenBank/DDBJ databases">
        <title>Neisseria weixii sp. nov., isolated from the intestinal contents of Tibetan Plateau pika (Ochotona curzoniae) in Yushu, Qinghai Province, China.</title>
        <authorList>
            <person name="Gui Z."/>
        </authorList>
    </citation>
    <scope>NUCLEOTIDE SEQUENCE [LARGE SCALE GENOMIC DNA]</scope>
    <source>
        <strain evidence="17 18">ATCC 51483</strain>
    </source>
</reference>
<dbReference type="CDD" id="cd06225">
    <property type="entry name" value="HAMP"/>
    <property type="match status" value="1"/>
</dbReference>
<dbReference type="GO" id="GO:0046983">
    <property type="term" value="F:protein dimerization activity"/>
    <property type="evidence" value="ECO:0007669"/>
    <property type="project" value="UniProtKB-UniRule"/>
</dbReference>
<evidence type="ECO:0000313" key="18">
    <source>
        <dbReference type="Proteomes" id="UP000241868"/>
    </source>
</evidence>
<evidence type="ECO:0000256" key="7">
    <source>
        <dbReference type="ARBA" id="ARBA00022692"/>
    </source>
</evidence>
<evidence type="ECO:0000256" key="14">
    <source>
        <dbReference type="PIRNR" id="PIRNR003167"/>
    </source>
</evidence>
<evidence type="ECO:0000256" key="10">
    <source>
        <dbReference type="ARBA" id="ARBA00022840"/>
    </source>
</evidence>
<dbReference type="Pfam" id="PF02518">
    <property type="entry name" value="HATPase_c"/>
    <property type="match status" value="1"/>
</dbReference>
<dbReference type="PANTHER" id="PTHR24421">
    <property type="entry name" value="NITRATE/NITRITE SENSOR PROTEIN NARX-RELATED"/>
    <property type="match status" value="1"/>
</dbReference>
<keyword evidence="6 14" id="KW-0808">Transferase</keyword>
<dbReference type="PROSITE" id="PS50885">
    <property type="entry name" value="HAMP"/>
    <property type="match status" value="1"/>
</dbReference>
<dbReference type="InterPro" id="IPR003594">
    <property type="entry name" value="HATPase_dom"/>
</dbReference>
<comment type="catalytic activity">
    <reaction evidence="1 14">
        <text>ATP + protein L-histidine = ADP + protein N-phospho-L-histidine.</text>
        <dbReference type="EC" id="2.7.13.3"/>
    </reaction>
</comment>
<evidence type="ECO:0000313" key="17">
    <source>
        <dbReference type="EMBL" id="PSJ80712.1"/>
    </source>
</evidence>
<evidence type="ECO:0000259" key="16">
    <source>
        <dbReference type="PROSITE" id="PS50885"/>
    </source>
</evidence>
<dbReference type="InterPro" id="IPR042295">
    <property type="entry name" value="NarX-like_N_sf"/>
</dbReference>
<dbReference type="Pfam" id="PF13675">
    <property type="entry name" value="PilJ"/>
    <property type="match status" value="1"/>
</dbReference>
<dbReference type="SMART" id="SM00304">
    <property type="entry name" value="HAMP"/>
    <property type="match status" value="1"/>
</dbReference>
<evidence type="ECO:0000256" key="2">
    <source>
        <dbReference type="ARBA" id="ARBA00004429"/>
    </source>
</evidence>
<dbReference type="Pfam" id="PF07730">
    <property type="entry name" value="HisKA_3"/>
    <property type="match status" value="1"/>
</dbReference>
<dbReference type="InterPro" id="IPR029095">
    <property type="entry name" value="NarX-like_N"/>
</dbReference>
<dbReference type="EMBL" id="PXYY01000018">
    <property type="protein sequence ID" value="PSJ80712.1"/>
    <property type="molecule type" value="Genomic_DNA"/>
</dbReference>
<dbReference type="InterPro" id="IPR050482">
    <property type="entry name" value="Sensor_HK_TwoCompSys"/>
</dbReference>
<dbReference type="SUPFAM" id="SSF55874">
    <property type="entry name" value="ATPase domain of HSP90 chaperone/DNA topoisomerase II/histidine kinase"/>
    <property type="match status" value="1"/>
</dbReference>
<comment type="subcellular location">
    <subcellularLocation>
        <location evidence="2">Cell inner membrane</location>
        <topology evidence="2">Multi-pass membrane protein</topology>
    </subcellularLocation>
</comment>
<evidence type="ECO:0000256" key="15">
    <source>
        <dbReference type="SAM" id="Phobius"/>
    </source>
</evidence>
<dbReference type="InterPro" id="IPR003660">
    <property type="entry name" value="HAMP_dom"/>
</dbReference>
<dbReference type="InterPro" id="IPR036890">
    <property type="entry name" value="HATPase_C_sf"/>
</dbReference>
<sequence length="632" mass="71660">MLPQRLSTRLKLLTLLWLISAAASIVLTLILSWRLEGGAAAINDTGSLRMQTYRLGLLLNSRAPQSEIDHYIEDFDQTLSDLSNGVPERPLFLPDDEDVQANLAVLKHTWANDVKPWFQTISTRHLAFNRTKIPPFIQSIDTLAKSIEIVNNRYLNKLRIFQLMLLGLVSISSMIMVSLLYRWIILPLTHLQNGVTAIHDGQLGKQVPIENVTEFAEVDHGFNQMSTRLHNLYQNLEQQVADKTYDLAQKNHTLETLYYFSHLLSQAQTVAEAAEGFLNKIMDMTPAQAGSIRLIDFQRKRMDLIAHSGLPENLQSAEACRKLEECSCGQAVNQSGDQTVSFYKTLPKNQAVAEPLCSQSGFHFLRVFKISSNGVDLGMMTLYFSHADTDNGDDHLFESLCRQLAITVSNLRLGIENRQLAVLQERNLIAQGLHDSIAQTLTFLNLQIQMLDKALGKSGLNQDAKVNEKLQFIKEGVQECYEDVRELLLNFRTKITHNEFNDAVERLITRFRQQTQIDIVTDWQDNGPLLTAEQQLQFIFILQESLSNIRKHAQATRVNVSFHNQDDFEMKIQDNGCGFDTADLNDFTENGHVGLNIMFERAQRIHADLNVASQPGQTTISLLLTKKERILE</sequence>
<accession>A0A2P7U154</accession>
<dbReference type="SMART" id="SM00387">
    <property type="entry name" value="HATPase_c"/>
    <property type="match status" value="1"/>
</dbReference>
<keyword evidence="9 14" id="KW-0418">Kinase</keyword>